<feature type="transmembrane region" description="Helical" evidence="11">
    <location>
        <begin position="306"/>
        <end position="326"/>
    </location>
</feature>
<evidence type="ECO:0000256" key="2">
    <source>
        <dbReference type="ARBA" id="ARBA00010794"/>
    </source>
</evidence>
<evidence type="ECO:0000256" key="9">
    <source>
        <dbReference type="ARBA" id="ARBA00023136"/>
    </source>
</evidence>
<dbReference type="AlphaFoldDB" id="A0A4R0RFY7"/>
<comment type="similarity">
    <text evidence="2">Belongs to the polyprenol kinase family.</text>
</comment>
<organism evidence="12 13">
    <name type="scientific">Steccherinum ochraceum</name>
    <dbReference type="NCBI Taxonomy" id="92696"/>
    <lineage>
        <taxon>Eukaryota</taxon>
        <taxon>Fungi</taxon>
        <taxon>Dikarya</taxon>
        <taxon>Basidiomycota</taxon>
        <taxon>Agaricomycotina</taxon>
        <taxon>Agaricomycetes</taxon>
        <taxon>Polyporales</taxon>
        <taxon>Steccherinaceae</taxon>
        <taxon>Steccherinum</taxon>
    </lineage>
</organism>
<keyword evidence="9 11" id="KW-0472">Membrane</keyword>
<evidence type="ECO:0000313" key="12">
    <source>
        <dbReference type="EMBL" id="TCD67141.1"/>
    </source>
</evidence>
<keyword evidence="8 11" id="KW-1133">Transmembrane helix</keyword>
<keyword evidence="7" id="KW-0256">Endoplasmic reticulum</keyword>
<evidence type="ECO:0000313" key="13">
    <source>
        <dbReference type="Proteomes" id="UP000292702"/>
    </source>
</evidence>
<dbReference type="PANTHER" id="PTHR13205">
    <property type="entry name" value="TRANSMEMBRANE PROTEIN 15-RELATED"/>
    <property type="match status" value="1"/>
</dbReference>
<feature type="region of interest" description="Disordered" evidence="10">
    <location>
        <begin position="536"/>
        <end position="584"/>
    </location>
</feature>
<feature type="transmembrane region" description="Helical" evidence="11">
    <location>
        <begin position="338"/>
        <end position="357"/>
    </location>
</feature>
<evidence type="ECO:0000256" key="8">
    <source>
        <dbReference type="ARBA" id="ARBA00022989"/>
    </source>
</evidence>
<feature type="transmembrane region" description="Helical" evidence="11">
    <location>
        <begin position="501"/>
        <end position="522"/>
    </location>
</feature>
<comment type="subcellular location">
    <subcellularLocation>
        <location evidence="1">Endoplasmic reticulum membrane</location>
        <topology evidence="1">Multi-pass membrane protein</topology>
    </subcellularLocation>
</comment>
<comment type="caution">
    <text evidence="12">The sequence shown here is derived from an EMBL/GenBank/DDBJ whole genome shotgun (WGS) entry which is preliminary data.</text>
</comment>
<dbReference type="GO" id="GO:0005789">
    <property type="term" value="C:endoplasmic reticulum membrane"/>
    <property type="evidence" value="ECO:0007669"/>
    <property type="project" value="UniProtKB-SubCell"/>
</dbReference>
<evidence type="ECO:0000256" key="3">
    <source>
        <dbReference type="ARBA" id="ARBA00012132"/>
    </source>
</evidence>
<dbReference type="OrthoDB" id="377083at2759"/>
<keyword evidence="13" id="KW-1185">Reference proteome</keyword>
<feature type="transmembrane region" description="Helical" evidence="11">
    <location>
        <begin position="688"/>
        <end position="705"/>
    </location>
</feature>
<keyword evidence="6" id="KW-0418">Kinase</keyword>
<sequence>MEHKLPGGFIQSDDSSTDGYDTDEGIQQARGRTESRHALGNATKKLLRSNGTPSTGKRPGKARLSSSQSSSSRRSSPVRERAPFTRSRSPAVRLPFSKAMYTVSMDVRQAIENLLLLSSLGHVDLYRIIPTHYSISNLFSAPLPPSSSFSAHSRTISSRDNKRGVPIPTITSLKNDETGFVWMTVPKNYRESADDGILTGLLLGPIITSSLLYLTIQAIDTGKPLLPSTWLIEAPAVLSNSLVPLTALEALLLSRRNLVDQATFCSTILIVHVLSSWVTEARHRRRTVVPNGELSHVPRKEGRRTYLYYLFAISVTLWILCVKIALQELNVGIWQNMNYIETVITSIMYQSTLYLAIRLAHRSFTLGELALVCFGATVVFMEMTNLTLARIWPITVPYIKTFRLPTPLLIYQIALIPGSLLTGFLLSPLLYLSRHIARQPVRRLRYPEQRHLYRRLLAAGFYLGAIVIVAGLIGLWTRWCLGNRDPWVWVVFWLVEGRRQWSRIALMAYWAVLVSISVAGWNRQLARSRRYRHRGPVMNTTDSVDATNRATANGYSSGTGAGVNGNQSDGGNNTPPLPPSGAVAAASTSGMAAFLPDANSPYRLNFPDLNLRNLPNLPNLQNLPNGSQVATDLLDAADKHVPTLSVNARRKYFHALAVVMFLPGVVVDPAFTHLAFSAAFALFTFAEYVRYFALYPFGAAVHVFMHEFLDTKDSGTAILSHFYLLTGCANSVWFEGPSLLLQFTGILALGVGDALASIAGKRVGRHRWCATSPKTVEGSVAFTASVVACAWLLRVCGFTEDFSITRYAVVAMLSSVLEAFSVQNDNLTLPLYMWSMLAVVDCSL</sequence>
<feature type="transmembrane region" description="Helical" evidence="11">
    <location>
        <begin position="369"/>
        <end position="389"/>
    </location>
</feature>
<feature type="transmembrane region" description="Helical" evidence="11">
    <location>
        <begin position="258"/>
        <end position="278"/>
    </location>
</feature>
<evidence type="ECO:0000256" key="5">
    <source>
        <dbReference type="ARBA" id="ARBA00022692"/>
    </source>
</evidence>
<feature type="transmembrane region" description="Helical" evidence="11">
    <location>
        <begin position="452"/>
        <end position="476"/>
    </location>
</feature>
<feature type="transmembrane region" description="Helical" evidence="11">
    <location>
        <begin position="740"/>
        <end position="759"/>
    </location>
</feature>
<protein>
    <recommendedName>
        <fullName evidence="3">dolichol kinase</fullName>
        <ecNumber evidence="3">2.7.1.108</ecNumber>
    </recommendedName>
</protein>
<dbReference type="PANTHER" id="PTHR13205:SF15">
    <property type="entry name" value="DOLICHOL KINASE"/>
    <property type="match status" value="1"/>
</dbReference>
<gene>
    <name evidence="12" type="ORF">EIP91_000425</name>
</gene>
<evidence type="ECO:0000256" key="7">
    <source>
        <dbReference type="ARBA" id="ARBA00022824"/>
    </source>
</evidence>
<feature type="region of interest" description="Disordered" evidence="10">
    <location>
        <begin position="1"/>
        <end position="88"/>
    </location>
</feature>
<dbReference type="EC" id="2.7.1.108" evidence="3"/>
<feature type="compositionally biased region" description="Low complexity" evidence="10">
    <location>
        <begin position="65"/>
        <end position="75"/>
    </location>
</feature>
<proteinExistence type="inferred from homology"/>
<evidence type="ECO:0000256" key="1">
    <source>
        <dbReference type="ARBA" id="ARBA00004477"/>
    </source>
</evidence>
<evidence type="ECO:0000256" key="11">
    <source>
        <dbReference type="SAM" id="Phobius"/>
    </source>
</evidence>
<name>A0A4R0RFY7_9APHY</name>
<keyword evidence="5 11" id="KW-0812">Transmembrane</keyword>
<dbReference type="GO" id="GO:0043048">
    <property type="term" value="P:dolichyl monophosphate biosynthetic process"/>
    <property type="evidence" value="ECO:0007669"/>
    <property type="project" value="TreeGrafter"/>
</dbReference>
<evidence type="ECO:0000256" key="6">
    <source>
        <dbReference type="ARBA" id="ARBA00022777"/>
    </source>
</evidence>
<accession>A0A4R0RFY7</accession>
<dbReference type="InterPro" id="IPR032974">
    <property type="entry name" value="Polypren_kinase"/>
</dbReference>
<dbReference type="EMBL" id="RWJN01000108">
    <property type="protein sequence ID" value="TCD67141.1"/>
    <property type="molecule type" value="Genomic_DNA"/>
</dbReference>
<feature type="transmembrane region" description="Helical" evidence="11">
    <location>
        <begin position="652"/>
        <end position="676"/>
    </location>
</feature>
<dbReference type="GO" id="GO:0004168">
    <property type="term" value="F:dolichol kinase activity"/>
    <property type="evidence" value="ECO:0007669"/>
    <property type="project" value="UniProtKB-EC"/>
</dbReference>
<feature type="compositionally biased region" description="Polar residues" evidence="10">
    <location>
        <begin position="538"/>
        <end position="556"/>
    </location>
</feature>
<reference evidence="12 13" key="1">
    <citation type="submission" date="2018-11" db="EMBL/GenBank/DDBJ databases">
        <title>Genome assembly of Steccherinum ochraceum LE-BIN_3174, the white-rot fungus of the Steccherinaceae family (The Residual Polyporoid clade, Polyporales, Basidiomycota).</title>
        <authorList>
            <person name="Fedorova T.V."/>
            <person name="Glazunova O.A."/>
            <person name="Landesman E.O."/>
            <person name="Moiseenko K.V."/>
            <person name="Psurtseva N.V."/>
            <person name="Savinova O.S."/>
            <person name="Shakhova N.V."/>
            <person name="Tyazhelova T.V."/>
            <person name="Vasina D.V."/>
        </authorList>
    </citation>
    <scope>NUCLEOTIDE SEQUENCE [LARGE SCALE GENOMIC DNA]</scope>
    <source>
        <strain evidence="12 13">LE-BIN_3174</strain>
    </source>
</reference>
<dbReference type="STRING" id="92696.A0A4R0RFY7"/>
<dbReference type="Proteomes" id="UP000292702">
    <property type="component" value="Unassembled WGS sequence"/>
</dbReference>
<feature type="transmembrane region" description="Helical" evidence="11">
    <location>
        <begin position="197"/>
        <end position="219"/>
    </location>
</feature>
<evidence type="ECO:0000256" key="10">
    <source>
        <dbReference type="SAM" id="MobiDB-lite"/>
    </source>
</evidence>
<feature type="transmembrane region" description="Helical" evidence="11">
    <location>
        <begin position="409"/>
        <end position="432"/>
    </location>
</feature>
<feature type="transmembrane region" description="Helical" evidence="11">
    <location>
        <begin position="717"/>
        <end position="734"/>
    </location>
</feature>
<keyword evidence="4" id="KW-0808">Transferase</keyword>
<evidence type="ECO:0000256" key="4">
    <source>
        <dbReference type="ARBA" id="ARBA00022679"/>
    </source>
</evidence>
<feature type="compositionally biased region" description="Polar residues" evidence="10">
    <location>
        <begin position="564"/>
        <end position="574"/>
    </location>
</feature>